<protein>
    <submittedName>
        <fullName evidence="1">Amino acid adenylation</fullName>
    </submittedName>
</protein>
<dbReference type="Gene3D" id="3.30.559.30">
    <property type="entry name" value="Nonribosomal peptide synthetase, condensation domain"/>
    <property type="match status" value="1"/>
</dbReference>
<dbReference type="AlphaFoldDB" id="F3FYN0"/>
<feature type="non-terminal residue" evidence="1">
    <location>
        <position position="50"/>
    </location>
</feature>
<name>F3FYN0_PSESX</name>
<dbReference type="EMBL" id="AEAH01003489">
    <property type="protein sequence ID" value="EGH35322.1"/>
    <property type="molecule type" value="Genomic_DNA"/>
</dbReference>
<gene>
    <name evidence="1" type="ORF">PSYJA_42488</name>
</gene>
<feature type="non-terminal residue" evidence="1">
    <location>
        <position position="1"/>
    </location>
</feature>
<sequence length="50" mass="5236">ALGMFINTLPLRVDMAGQSARGGVRATHARLTALLGHEHAPLVLAQRCSG</sequence>
<reference evidence="1 2" key="1">
    <citation type="journal article" date="2011" name="PLoS Pathog.">
        <title>Dynamic evolution of pathogenicity revealed by sequencing and comparative genomics of 19 Pseudomonas syringae isolates.</title>
        <authorList>
            <person name="Baltrus D.A."/>
            <person name="Nishimura M.T."/>
            <person name="Romanchuk A."/>
            <person name="Chang J.H."/>
            <person name="Mukhtar M.S."/>
            <person name="Cherkis K."/>
            <person name="Roach J."/>
            <person name="Grant S.R."/>
            <person name="Jones C.D."/>
            <person name="Dangl J.L."/>
        </authorList>
    </citation>
    <scope>NUCLEOTIDE SEQUENCE [LARGE SCALE GENOMIC DNA]</scope>
    <source>
        <strain evidence="2">M301072PT</strain>
    </source>
</reference>
<dbReference type="Proteomes" id="UP000004471">
    <property type="component" value="Unassembled WGS sequence"/>
</dbReference>
<dbReference type="SUPFAM" id="SSF52777">
    <property type="entry name" value="CoA-dependent acyltransferases"/>
    <property type="match status" value="1"/>
</dbReference>
<organism evidence="1 2">
    <name type="scientific">Pseudomonas syringae pv. japonica str. M301072</name>
    <dbReference type="NCBI Taxonomy" id="629262"/>
    <lineage>
        <taxon>Bacteria</taxon>
        <taxon>Pseudomonadati</taxon>
        <taxon>Pseudomonadota</taxon>
        <taxon>Gammaproteobacteria</taxon>
        <taxon>Pseudomonadales</taxon>
        <taxon>Pseudomonadaceae</taxon>
        <taxon>Pseudomonas</taxon>
        <taxon>Pseudomonas syringae</taxon>
    </lineage>
</organism>
<evidence type="ECO:0000313" key="1">
    <source>
        <dbReference type="EMBL" id="EGH35322.1"/>
    </source>
</evidence>
<comment type="caution">
    <text evidence="1">The sequence shown here is derived from an EMBL/GenBank/DDBJ whole genome shotgun (WGS) entry which is preliminary data.</text>
</comment>
<evidence type="ECO:0000313" key="2">
    <source>
        <dbReference type="Proteomes" id="UP000004471"/>
    </source>
</evidence>
<proteinExistence type="predicted"/>
<accession>F3FYN0</accession>
<dbReference type="HOGENOM" id="CLU_3129080_0_0_6"/>